<proteinExistence type="predicted"/>
<dbReference type="RefSeq" id="WP_153548136.1">
    <property type="nucleotide sequence ID" value="NZ_WIXK01000005.1"/>
</dbReference>
<reference evidence="2 3" key="1">
    <citation type="submission" date="2019-10" db="EMBL/GenBank/DDBJ databases">
        <title>Epibacterium sp. nov., isolated from seawater.</title>
        <authorList>
            <person name="Zhang X."/>
            <person name="Li N."/>
        </authorList>
    </citation>
    <scope>NUCLEOTIDE SEQUENCE [LARGE SCALE GENOMIC DNA]</scope>
    <source>
        <strain evidence="2 3">SM1969</strain>
    </source>
</reference>
<evidence type="ECO:0000313" key="3">
    <source>
        <dbReference type="Proteomes" id="UP000436694"/>
    </source>
</evidence>
<accession>A0A844B1H8</accession>
<organism evidence="2 3">
    <name type="scientific">Tritonibacter aquimaris</name>
    <dbReference type="NCBI Taxonomy" id="2663379"/>
    <lineage>
        <taxon>Bacteria</taxon>
        <taxon>Pseudomonadati</taxon>
        <taxon>Pseudomonadota</taxon>
        <taxon>Alphaproteobacteria</taxon>
        <taxon>Rhodobacterales</taxon>
        <taxon>Paracoccaceae</taxon>
        <taxon>Tritonibacter</taxon>
    </lineage>
</organism>
<comment type="caution">
    <text evidence="2">The sequence shown here is derived from an EMBL/GenBank/DDBJ whole genome shotgun (WGS) entry which is preliminary data.</text>
</comment>
<dbReference type="EMBL" id="WIXK01000005">
    <property type="protein sequence ID" value="MQY43246.1"/>
    <property type="molecule type" value="Genomic_DNA"/>
</dbReference>
<gene>
    <name evidence="2" type="ORF">GG681_11395</name>
</gene>
<keyword evidence="3" id="KW-1185">Reference proteome</keyword>
<feature type="chain" id="PRO_5032772452" evidence="1">
    <location>
        <begin position="22"/>
        <end position="304"/>
    </location>
</feature>
<protein>
    <submittedName>
        <fullName evidence="2">Uncharacterized protein</fullName>
    </submittedName>
</protein>
<dbReference type="Proteomes" id="UP000436694">
    <property type="component" value="Unassembled WGS sequence"/>
</dbReference>
<sequence length="304" mass="32796">MRKVSAVVAAAFIGWTAPLLAQEATPNHVFQVTDKILQELQQLNAENFSKAAPVETMQYSTAPRHVLFQIRDQWRKVQLLRFMNGLNSNSLAPATVHQVTPQEVKDNMAQMLMEVQALRSAYGLPASDITAPLPSGKKPADVYAKLMQISAELDALGVPATVPNDVYRVAASISQNLETLAAAKGVTIEDVAHPHSTGRTPNDAYVAALDLIAAMQSLVEQDQSYEVKGGISVPSSKEGAKTPAEVIRVLSRTLADTMAMMHSARVGKTVIIAPYQGGKTPSDVYNSITYARLLVEAMASRSKV</sequence>
<keyword evidence="1" id="KW-0732">Signal</keyword>
<name>A0A844B1H8_9RHOB</name>
<evidence type="ECO:0000313" key="2">
    <source>
        <dbReference type="EMBL" id="MQY43246.1"/>
    </source>
</evidence>
<evidence type="ECO:0000256" key="1">
    <source>
        <dbReference type="SAM" id="SignalP"/>
    </source>
</evidence>
<dbReference type="AlphaFoldDB" id="A0A844B1H8"/>
<feature type="signal peptide" evidence="1">
    <location>
        <begin position="1"/>
        <end position="21"/>
    </location>
</feature>